<dbReference type="InterPro" id="IPR001387">
    <property type="entry name" value="Cro/C1-type_HTH"/>
</dbReference>
<dbReference type="AlphaFoldDB" id="A0A0A1Z733"/>
<gene>
    <name evidence="2" type="ORF">K814_0106335</name>
</gene>
<dbReference type="Proteomes" id="UP000030060">
    <property type="component" value="Unassembled WGS sequence"/>
</dbReference>
<evidence type="ECO:0000259" key="1">
    <source>
        <dbReference type="PROSITE" id="PS50943"/>
    </source>
</evidence>
<keyword evidence="2" id="KW-0238">DNA-binding</keyword>
<reference evidence="2 3" key="1">
    <citation type="journal article" date="2013" name="Genome Announc.">
        <title>Draft Genome Sequence of Pseudomonas fluorescens LMG 5329, a White Line-Inducing Principle-Producing Bioindicator for the Mushroom Pathogen Pseudomonas tolaasii.</title>
        <authorList>
            <person name="Ghequire M.G."/>
            <person name="Rokni-Zadeh H."/>
            <person name="Zarrineh P."/>
            <person name="De Mot R."/>
        </authorList>
    </citation>
    <scope>NUCLEOTIDE SEQUENCE [LARGE SCALE GENOMIC DNA]</scope>
    <source>
        <strain evidence="2 3">LMG 5329</strain>
    </source>
</reference>
<dbReference type="EMBL" id="ASGY01000046">
    <property type="protein sequence ID" value="KGE68796.1"/>
    <property type="molecule type" value="Genomic_DNA"/>
</dbReference>
<dbReference type="GO" id="GO:0003677">
    <property type="term" value="F:DNA binding"/>
    <property type="evidence" value="ECO:0007669"/>
    <property type="project" value="UniProtKB-KW"/>
</dbReference>
<dbReference type="OrthoDB" id="9803379at2"/>
<dbReference type="RefSeq" id="WP_038844000.1">
    <property type="nucleotide sequence ID" value="NZ_ASGY01000046.1"/>
</dbReference>
<evidence type="ECO:0000313" key="2">
    <source>
        <dbReference type="EMBL" id="KGE68796.1"/>
    </source>
</evidence>
<dbReference type="Gene3D" id="1.10.260.40">
    <property type="entry name" value="lambda repressor-like DNA-binding domains"/>
    <property type="match status" value="1"/>
</dbReference>
<organism evidence="2 3">
    <name type="scientific">Pseudomonas fluorescens LMG 5329</name>
    <dbReference type="NCBI Taxonomy" id="1324332"/>
    <lineage>
        <taxon>Bacteria</taxon>
        <taxon>Pseudomonadati</taxon>
        <taxon>Pseudomonadota</taxon>
        <taxon>Gammaproteobacteria</taxon>
        <taxon>Pseudomonadales</taxon>
        <taxon>Pseudomonadaceae</taxon>
        <taxon>Pseudomonas</taxon>
    </lineage>
</organism>
<dbReference type="SMART" id="SM00530">
    <property type="entry name" value="HTH_XRE"/>
    <property type="match status" value="1"/>
</dbReference>
<comment type="caution">
    <text evidence="2">The sequence shown here is derived from an EMBL/GenBank/DDBJ whole genome shotgun (WGS) entry which is preliminary data.</text>
</comment>
<dbReference type="Pfam" id="PF13560">
    <property type="entry name" value="HTH_31"/>
    <property type="match status" value="1"/>
</dbReference>
<dbReference type="CDD" id="cd00093">
    <property type="entry name" value="HTH_XRE"/>
    <property type="match status" value="1"/>
</dbReference>
<feature type="domain" description="HTH cro/C1-type" evidence="1">
    <location>
        <begin position="17"/>
        <end position="71"/>
    </location>
</feature>
<dbReference type="InterPro" id="IPR010982">
    <property type="entry name" value="Lambda_DNA-bd_dom_sf"/>
</dbReference>
<evidence type="ECO:0000313" key="3">
    <source>
        <dbReference type="Proteomes" id="UP000030060"/>
    </source>
</evidence>
<protein>
    <submittedName>
        <fullName evidence="2">DNA-binding protein</fullName>
    </submittedName>
</protein>
<dbReference type="PROSITE" id="PS50943">
    <property type="entry name" value="HTH_CROC1"/>
    <property type="match status" value="1"/>
</dbReference>
<name>A0A0A1Z733_PSEFL</name>
<dbReference type="SUPFAM" id="SSF47413">
    <property type="entry name" value="lambda repressor-like DNA-binding domains"/>
    <property type="match status" value="1"/>
</dbReference>
<proteinExistence type="predicted"/>
<sequence>MTKAIYRREHVIFLQVLRRMRVASGMTQAQCSTALARPQSFISDVERGVRRLDMVQLRDLCHVLDSDLISFTKSFEQALSCGNAETIRTTTAKERH</sequence>
<accession>A0A0A1Z733</accession>